<accession>A0A917WKU4</accession>
<reference evidence="2" key="2">
    <citation type="submission" date="2020-09" db="EMBL/GenBank/DDBJ databases">
        <authorList>
            <person name="Sun Q."/>
            <person name="Zhou Y."/>
        </authorList>
    </citation>
    <scope>NUCLEOTIDE SEQUENCE</scope>
    <source>
        <strain evidence="2">CGMCC 1.6293</strain>
    </source>
</reference>
<gene>
    <name evidence="2" type="ORF">GCM10011534_36770</name>
</gene>
<dbReference type="AlphaFoldDB" id="A0A917WKU4"/>
<keyword evidence="3" id="KW-1185">Reference proteome</keyword>
<evidence type="ECO:0000256" key="1">
    <source>
        <dbReference type="SAM" id="Phobius"/>
    </source>
</evidence>
<name>A0A917WKU4_9RHOB</name>
<evidence type="ECO:0000313" key="2">
    <source>
        <dbReference type="EMBL" id="GGM11381.1"/>
    </source>
</evidence>
<evidence type="ECO:0008006" key="4">
    <source>
        <dbReference type="Google" id="ProtNLM"/>
    </source>
</evidence>
<protein>
    <recommendedName>
        <fullName evidence="4">Antifreeze protein</fullName>
    </recommendedName>
</protein>
<keyword evidence="1" id="KW-0812">Transmembrane</keyword>
<proteinExistence type="predicted"/>
<dbReference type="EMBL" id="BMLF01000003">
    <property type="protein sequence ID" value="GGM11381.1"/>
    <property type="molecule type" value="Genomic_DNA"/>
</dbReference>
<comment type="caution">
    <text evidence="2">The sequence shown here is derived from an EMBL/GenBank/DDBJ whole genome shotgun (WGS) entry which is preliminary data.</text>
</comment>
<dbReference type="Proteomes" id="UP000649829">
    <property type="component" value="Unassembled WGS sequence"/>
</dbReference>
<feature type="transmembrane region" description="Helical" evidence="1">
    <location>
        <begin position="12"/>
        <end position="32"/>
    </location>
</feature>
<dbReference type="RefSeq" id="WP_028288318.1">
    <property type="nucleotide sequence ID" value="NZ_BMLF01000003.1"/>
</dbReference>
<keyword evidence="1" id="KW-1133">Transmembrane helix</keyword>
<organism evidence="2 3">
    <name type="scientific">Pseudooceanicola nanhaiensis</name>
    <dbReference type="NCBI Taxonomy" id="375761"/>
    <lineage>
        <taxon>Bacteria</taxon>
        <taxon>Pseudomonadati</taxon>
        <taxon>Pseudomonadota</taxon>
        <taxon>Alphaproteobacteria</taxon>
        <taxon>Rhodobacterales</taxon>
        <taxon>Paracoccaceae</taxon>
        <taxon>Pseudooceanicola</taxon>
    </lineage>
</organism>
<keyword evidence="1" id="KW-0472">Membrane</keyword>
<sequence length="107" mass="11506">MYGNFFQVAMQWQAASVSAAQIGIAAASVMQARMMQMALGTMKPEEATRMMLEKPSTFMRSTEGAARAAAANRGPAAVAEAALAPYRTATRANARRLGAKTPLKRRR</sequence>
<reference evidence="2" key="1">
    <citation type="journal article" date="2014" name="Int. J. Syst. Evol. Microbiol.">
        <title>Complete genome sequence of Corynebacterium casei LMG S-19264T (=DSM 44701T), isolated from a smear-ripened cheese.</title>
        <authorList>
            <consortium name="US DOE Joint Genome Institute (JGI-PGF)"/>
            <person name="Walter F."/>
            <person name="Albersmeier A."/>
            <person name="Kalinowski J."/>
            <person name="Ruckert C."/>
        </authorList>
    </citation>
    <scope>NUCLEOTIDE SEQUENCE</scope>
    <source>
        <strain evidence="2">CGMCC 1.6293</strain>
    </source>
</reference>
<evidence type="ECO:0000313" key="3">
    <source>
        <dbReference type="Proteomes" id="UP000649829"/>
    </source>
</evidence>